<dbReference type="Bgee" id="ENSNBRG00000000775">
    <property type="expression patterns" value="Expressed in brain"/>
</dbReference>
<dbReference type="Ensembl" id="ENSNBRT00000000939.1">
    <property type="protein sequence ID" value="ENSNBRP00000000889.1"/>
    <property type="gene ID" value="ENSNBRG00000000775.1"/>
</dbReference>
<dbReference type="PANTHER" id="PTHR47272">
    <property type="entry name" value="DDE_TNP_1_7 DOMAIN-CONTAINING PROTEIN"/>
    <property type="match status" value="1"/>
</dbReference>
<protein>
    <recommendedName>
        <fullName evidence="2">PiggyBac transposable element-derived protein domain-containing protein</fullName>
    </recommendedName>
</protein>
<reference evidence="3" key="1">
    <citation type="submission" date="2025-08" db="UniProtKB">
        <authorList>
            <consortium name="Ensembl"/>
        </authorList>
    </citation>
    <scope>IDENTIFICATION</scope>
</reference>
<evidence type="ECO:0000313" key="3">
    <source>
        <dbReference type="Ensembl" id="ENSNBRP00000000889.1"/>
    </source>
</evidence>
<reference evidence="3" key="2">
    <citation type="submission" date="2025-09" db="UniProtKB">
        <authorList>
            <consortium name="Ensembl"/>
        </authorList>
    </citation>
    <scope>IDENTIFICATION</scope>
</reference>
<dbReference type="InterPro" id="IPR029526">
    <property type="entry name" value="PGBD"/>
</dbReference>
<dbReference type="PANTHER" id="PTHR47272:SF2">
    <property type="entry name" value="PIGGYBAC TRANSPOSABLE ELEMENT-DERIVED PROTEIN 3-LIKE"/>
    <property type="match status" value="1"/>
</dbReference>
<dbReference type="Proteomes" id="UP000261580">
    <property type="component" value="Unassembled WGS sequence"/>
</dbReference>
<evidence type="ECO:0000313" key="4">
    <source>
        <dbReference type="Proteomes" id="UP000261580"/>
    </source>
</evidence>
<dbReference type="Pfam" id="PF13843">
    <property type="entry name" value="DDE_Tnp_1_7"/>
    <property type="match status" value="1"/>
</dbReference>
<dbReference type="AlphaFoldDB" id="A0A3Q4M2G3"/>
<keyword evidence="4" id="KW-1185">Reference proteome</keyword>
<evidence type="ECO:0000259" key="2">
    <source>
        <dbReference type="Pfam" id="PF13843"/>
    </source>
</evidence>
<proteinExistence type="predicted"/>
<sequence>DKSTDDEWLPEKNRDIGATYDEDTDSQDTESENDEGQDEEESQHDQGAVGNGHMAPDHTQARKNVWKVQDNDFDGDLPPFLGEWKLNVEGKDPIDFFRHLFPADLIDNITYNTNLYALQKGKENLSVTGEEMQVFLGINLIMGYIRYPRARMYWSSEDGLRLGIIANAMSVNRYEQILRYLHFVDNLTYQPANTDRLFKIRPILCALQETFKAAADPEEFQSVDEQIIPFKGLLSIKQYIPKKPKPWGVKVWVRAGTSGYMNRFEVYQGSASSGRISELGMAGDVVMRLCDDIKHKNHKVFFDNFFCSIPLIEALKDQGIYGTGTCRANRLKGADHKLKSEKQLKELGRGACSVVSNNANITVTRWLDSSVIHMVSSCAGQSPEDVANRWVKKEKRMMMVQKPFSVALYNQHMGGVDLVDQCLAMYPHRRRNKRWYIRVFFHFLDVTIVNAWRLYQMFGLEKMRLLLFKASVAPVSKVAREVRFATEYHWPQLIEVKNANRCHDVACTRKTKYICMQCCVRKNDDDLGFRFSYIYKDHLTQNTDHQAVRTNAHSLH</sequence>
<accession>A0A3Q4M2G3</accession>
<dbReference type="OMA" id="KTKYICM"/>
<feature type="compositionally biased region" description="Basic and acidic residues" evidence="1">
    <location>
        <begin position="1"/>
        <end position="15"/>
    </location>
</feature>
<evidence type="ECO:0000256" key="1">
    <source>
        <dbReference type="SAM" id="MobiDB-lite"/>
    </source>
</evidence>
<organism evidence="3 4">
    <name type="scientific">Neolamprologus brichardi</name>
    <name type="common">Fairy cichlid</name>
    <name type="synonym">Lamprologus brichardi</name>
    <dbReference type="NCBI Taxonomy" id="32507"/>
    <lineage>
        <taxon>Eukaryota</taxon>
        <taxon>Metazoa</taxon>
        <taxon>Chordata</taxon>
        <taxon>Craniata</taxon>
        <taxon>Vertebrata</taxon>
        <taxon>Euteleostomi</taxon>
        <taxon>Actinopterygii</taxon>
        <taxon>Neopterygii</taxon>
        <taxon>Teleostei</taxon>
        <taxon>Neoteleostei</taxon>
        <taxon>Acanthomorphata</taxon>
        <taxon>Ovalentaria</taxon>
        <taxon>Cichlomorphae</taxon>
        <taxon>Cichliformes</taxon>
        <taxon>Cichlidae</taxon>
        <taxon>African cichlids</taxon>
        <taxon>Pseudocrenilabrinae</taxon>
        <taxon>Lamprologini</taxon>
        <taxon>Neolamprologus</taxon>
    </lineage>
</organism>
<feature type="region of interest" description="Disordered" evidence="1">
    <location>
        <begin position="1"/>
        <end position="57"/>
    </location>
</feature>
<dbReference type="GeneTree" id="ENSGT00940000166554"/>
<feature type="domain" description="PiggyBac transposable element-derived protein" evidence="2">
    <location>
        <begin position="92"/>
        <end position="452"/>
    </location>
</feature>
<dbReference type="STRING" id="32507.ENSNBRP00000000889"/>
<feature type="compositionally biased region" description="Acidic residues" evidence="1">
    <location>
        <begin position="20"/>
        <end position="42"/>
    </location>
</feature>
<name>A0A3Q4M2G3_NEOBR</name>